<reference evidence="1" key="1">
    <citation type="submission" date="2023-03" db="UniProtKB">
        <authorList>
            <consortium name="EnsemblPlants"/>
        </authorList>
    </citation>
    <scope>IDENTIFICATION</scope>
</reference>
<sequence length="48" mass="5469">MIHLHVVHFPASLLSSKILNLKIWCCPVHVKLQKNNVVPTRLGLNLNE</sequence>
<accession>A0A9I9E3L9</accession>
<evidence type="ECO:0000313" key="1">
    <source>
        <dbReference type="EnsemblPlants" id="MELO3C028231.2.1"/>
    </source>
</evidence>
<proteinExistence type="predicted"/>
<dbReference type="Gramene" id="MELO3C028231.2.1">
    <property type="protein sequence ID" value="MELO3C028231.2.1"/>
    <property type="gene ID" value="MELO3C028231.2"/>
</dbReference>
<protein>
    <submittedName>
        <fullName evidence="1">Uncharacterized protein</fullName>
    </submittedName>
</protein>
<dbReference type="EnsemblPlants" id="MELO3C028231.2.1">
    <property type="protein sequence ID" value="MELO3C028231.2.1"/>
    <property type="gene ID" value="MELO3C028231.2"/>
</dbReference>
<organism evidence="1">
    <name type="scientific">Cucumis melo</name>
    <name type="common">Muskmelon</name>
    <dbReference type="NCBI Taxonomy" id="3656"/>
    <lineage>
        <taxon>Eukaryota</taxon>
        <taxon>Viridiplantae</taxon>
        <taxon>Streptophyta</taxon>
        <taxon>Embryophyta</taxon>
        <taxon>Tracheophyta</taxon>
        <taxon>Spermatophyta</taxon>
        <taxon>Magnoliopsida</taxon>
        <taxon>eudicotyledons</taxon>
        <taxon>Gunneridae</taxon>
        <taxon>Pentapetalae</taxon>
        <taxon>rosids</taxon>
        <taxon>fabids</taxon>
        <taxon>Cucurbitales</taxon>
        <taxon>Cucurbitaceae</taxon>
        <taxon>Benincaseae</taxon>
        <taxon>Cucumis</taxon>
    </lineage>
</organism>
<dbReference type="AlphaFoldDB" id="A0A9I9E3L9"/>
<name>A0A9I9E3L9_CUCME</name>